<evidence type="ECO:0000259" key="6">
    <source>
        <dbReference type="PROSITE" id="PS50103"/>
    </source>
</evidence>
<keyword evidence="2 4" id="KW-0863">Zinc-finger</keyword>
<evidence type="ECO:0000256" key="5">
    <source>
        <dbReference type="SAM" id="MobiDB-lite"/>
    </source>
</evidence>
<evidence type="ECO:0000256" key="2">
    <source>
        <dbReference type="ARBA" id="ARBA00022771"/>
    </source>
</evidence>
<gene>
    <name evidence="8" type="ORF">FOL46_008337</name>
    <name evidence="7" type="ORF">FOZ61_009325</name>
</gene>
<dbReference type="InterPro" id="IPR036855">
    <property type="entry name" value="Znf_CCCH_sf"/>
</dbReference>
<organism evidence="8 10">
    <name type="scientific">Perkinsus olseni</name>
    <name type="common">Perkinsus atlanticus</name>
    <dbReference type="NCBI Taxonomy" id="32597"/>
    <lineage>
        <taxon>Eukaryota</taxon>
        <taxon>Sar</taxon>
        <taxon>Alveolata</taxon>
        <taxon>Perkinsozoa</taxon>
        <taxon>Perkinsea</taxon>
        <taxon>Perkinsida</taxon>
        <taxon>Perkinsidae</taxon>
        <taxon>Perkinsus</taxon>
    </lineage>
</organism>
<feature type="region of interest" description="Disordered" evidence="5">
    <location>
        <begin position="203"/>
        <end position="228"/>
    </location>
</feature>
<feature type="compositionally biased region" description="Polar residues" evidence="5">
    <location>
        <begin position="142"/>
        <end position="151"/>
    </location>
</feature>
<dbReference type="EMBL" id="JABANN010000659">
    <property type="protein sequence ID" value="KAF4655188.1"/>
    <property type="molecule type" value="Genomic_DNA"/>
</dbReference>
<dbReference type="SMART" id="SM00356">
    <property type="entry name" value="ZnF_C3H1"/>
    <property type="match status" value="1"/>
</dbReference>
<evidence type="ECO:0000313" key="10">
    <source>
        <dbReference type="Proteomes" id="UP000572268"/>
    </source>
</evidence>
<feature type="domain" description="C3H1-type" evidence="6">
    <location>
        <begin position="182"/>
        <end position="209"/>
    </location>
</feature>
<dbReference type="SUPFAM" id="SSF90229">
    <property type="entry name" value="CCCH zinc finger"/>
    <property type="match status" value="1"/>
</dbReference>
<feature type="zinc finger region" description="C3H1-type" evidence="4">
    <location>
        <begin position="182"/>
        <end position="209"/>
    </location>
</feature>
<dbReference type="EMBL" id="JABAHT010000672">
    <property type="protein sequence ID" value="KAF4652921.1"/>
    <property type="molecule type" value="Genomic_DNA"/>
</dbReference>
<feature type="region of interest" description="Disordered" evidence="5">
    <location>
        <begin position="142"/>
        <end position="183"/>
    </location>
</feature>
<evidence type="ECO:0000313" key="9">
    <source>
        <dbReference type="Proteomes" id="UP000570595"/>
    </source>
</evidence>
<dbReference type="GO" id="GO:0008270">
    <property type="term" value="F:zinc ion binding"/>
    <property type="evidence" value="ECO:0007669"/>
    <property type="project" value="UniProtKB-KW"/>
</dbReference>
<dbReference type="AlphaFoldDB" id="A0A7J6L7L4"/>
<keyword evidence="1 4" id="KW-0479">Metal-binding</keyword>
<reference evidence="9 10" key="1">
    <citation type="submission" date="2020-04" db="EMBL/GenBank/DDBJ databases">
        <title>Perkinsus olseni comparative genomics.</title>
        <authorList>
            <person name="Bogema D.R."/>
        </authorList>
    </citation>
    <scope>NUCLEOTIDE SEQUENCE [LARGE SCALE GENOMIC DNA]</scope>
    <source>
        <strain evidence="7">ATCC PRA-179</strain>
        <strain evidence="8">ATCC PRA-31</strain>
    </source>
</reference>
<dbReference type="Proteomes" id="UP000572268">
    <property type="component" value="Unassembled WGS sequence"/>
</dbReference>
<dbReference type="Gene3D" id="4.10.1000.10">
    <property type="entry name" value="Zinc finger, CCCH-type"/>
    <property type="match status" value="1"/>
</dbReference>
<feature type="non-terminal residue" evidence="8">
    <location>
        <position position="228"/>
    </location>
</feature>
<evidence type="ECO:0000313" key="7">
    <source>
        <dbReference type="EMBL" id="KAF4652921.1"/>
    </source>
</evidence>
<keyword evidence="3 4" id="KW-0862">Zinc</keyword>
<evidence type="ECO:0000256" key="4">
    <source>
        <dbReference type="PROSITE-ProRule" id="PRU00723"/>
    </source>
</evidence>
<dbReference type="PROSITE" id="PS50103">
    <property type="entry name" value="ZF_C3H1"/>
    <property type="match status" value="1"/>
</dbReference>
<name>A0A7J6L7L4_PEROL</name>
<proteinExistence type="predicted"/>
<evidence type="ECO:0000256" key="3">
    <source>
        <dbReference type="ARBA" id="ARBA00022833"/>
    </source>
</evidence>
<sequence length="228" mass="25211">GVMQALEAEKVTEVMAISSLTKESVDSLTTSIAEGPWQKGRSWLTPLCGQKEVPIARRETDWASQMRAKLNTLKEIYGTDSIPPELLPPAVIWRRLADNPATFIDFAKDLLEDKRNKTRGAESSSSSEAAFKLDFTLNDVPQSLTLPTQNKPPMGRHPGFNVTQDSPNDHARPNKAQKGGNKRKRKLCYKYLEGHCPFGDDCQFLHERSSSPSGKANTKDAAASKAKK</sequence>
<protein>
    <recommendedName>
        <fullName evidence="6">C3H1-type domain-containing protein</fullName>
    </recommendedName>
</protein>
<evidence type="ECO:0000256" key="1">
    <source>
        <dbReference type="ARBA" id="ARBA00022723"/>
    </source>
</evidence>
<comment type="caution">
    <text evidence="8">The sequence shown here is derived from an EMBL/GenBank/DDBJ whole genome shotgun (WGS) entry which is preliminary data.</text>
</comment>
<accession>A0A7J6L7L4</accession>
<dbReference type="InterPro" id="IPR000571">
    <property type="entry name" value="Znf_CCCH"/>
</dbReference>
<evidence type="ECO:0000313" key="8">
    <source>
        <dbReference type="EMBL" id="KAF4655188.1"/>
    </source>
</evidence>
<dbReference type="OrthoDB" id="410307at2759"/>
<dbReference type="Pfam" id="PF00642">
    <property type="entry name" value="zf-CCCH"/>
    <property type="match status" value="1"/>
</dbReference>
<dbReference type="Proteomes" id="UP000570595">
    <property type="component" value="Unassembled WGS sequence"/>
</dbReference>